<proteinExistence type="predicted"/>
<dbReference type="InterPro" id="IPR001343">
    <property type="entry name" value="Hemolysn_Ca-bd"/>
</dbReference>
<evidence type="ECO:0000313" key="3">
    <source>
        <dbReference type="Proteomes" id="UP001152795"/>
    </source>
</evidence>
<name>A0A6S7G7X7_PARCT</name>
<dbReference type="GO" id="GO:0005509">
    <property type="term" value="F:calcium ion binding"/>
    <property type="evidence" value="ECO:0007669"/>
    <property type="project" value="InterPro"/>
</dbReference>
<organism evidence="2 3">
    <name type="scientific">Paramuricea clavata</name>
    <name type="common">Red gorgonian</name>
    <name type="synonym">Violescent sea-whip</name>
    <dbReference type="NCBI Taxonomy" id="317549"/>
    <lineage>
        <taxon>Eukaryota</taxon>
        <taxon>Metazoa</taxon>
        <taxon>Cnidaria</taxon>
        <taxon>Anthozoa</taxon>
        <taxon>Octocorallia</taxon>
        <taxon>Malacalcyonacea</taxon>
        <taxon>Plexauridae</taxon>
        <taxon>Paramuricea</taxon>
    </lineage>
</organism>
<evidence type="ECO:0000313" key="2">
    <source>
        <dbReference type="EMBL" id="CAB3988058.1"/>
    </source>
</evidence>
<keyword evidence="3" id="KW-1185">Reference proteome</keyword>
<dbReference type="PRINTS" id="PR00313">
    <property type="entry name" value="CABNDNGRPT"/>
</dbReference>
<feature type="non-terminal residue" evidence="2">
    <location>
        <position position="1"/>
    </location>
</feature>
<dbReference type="Proteomes" id="UP001152795">
    <property type="component" value="Unassembled WGS sequence"/>
</dbReference>
<dbReference type="OrthoDB" id="6162943at2759"/>
<dbReference type="EMBL" id="CACRXK020001273">
    <property type="protein sequence ID" value="CAB3988058.1"/>
    <property type="molecule type" value="Genomic_DNA"/>
</dbReference>
<gene>
    <name evidence="2" type="ORF">PACLA_8A009014</name>
</gene>
<evidence type="ECO:0000256" key="1">
    <source>
        <dbReference type="SAM" id="MobiDB-lite"/>
    </source>
</evidence>
<sequence length="102" mass="11146">MSTLKYGNVSIRPYFRSFFNTIRATTALFQRVNLIEKQHFSNDILSGGLENDVINGGNGDDSIYGGNEMDVIDGRSGSDTMIFKDDGDPSAKESTSTSNLVL</sequence>
<dbReference type="AlphaFoldDB" id="A0A6S7G7X7"/>
<feature type="region of interest" description="Disordered" evidence="1">
    <location>
        <begin position="56"/>
        <end position="102"/>
    </location>
</feature>
<accession>A0A6S7G7X7</accession>
<reference evidence="2" key="1">
    <citation type="submission" date="2020-04" db="EMBL/GenBank/DDBJ databases">
        <authorList>
            <person name="Alioto T."/>
            <person name="Alioto T."/>
            <person name="Gomez Garrido J."/>
        </authorList>
    </citation>
    <scope>NUCLEOTIDE SEQUENCE</scope>
    <source>
        <strain evidence="2">A484AB</strain>
    </source>
</reference>
<dbReference type="PROSITE" id="PS00330">
    <property type="entry name" value="HEMOLYSIN_CALCIUM"/>
    <property type="match status" value="1"/>
</dbReference>
<feature type="compositionally biased region" description="Polar residues" evidence="1">
    <location>
        <begin position="92"/>
        <end position="102"/>
    </location>
</feature>
<feature type="compositionally biased region" description="Basic and acidic residues" evidence="1">
    <location>
        <begin position="82"/>
        <end position="91"/>
    </location>
</feature>
<dbReference type="SUPFAM" id="SSF51120">
    <property type="entry name" value="beta-Roll"/>
    <property type="match status" value="1"/>
</dbReference>
<dbReference type="InterPro" id="IPR011049">
    <property type="entry name" value="Serralysin-like_metalloprot_C"/>
</dbReference>
<protein>
    <submittedName>
        <fullName evidence="2">Uncharacterized protein</fullName>
    </submittedName>
</protein>
<dbReference type="InterPro" id="IPR018511">
    <property type="entry name" value="Hemolysin-typ_Ca-bd_CS"/>
</dbReference>
<dbReference type="Gene3D" id="2.150.10.10">
    <property type="entry name" value="Serralysin-like metalloprotease, C-terminal"/>
    <property type="match status" value="1"/>
</dbReference>
<comment type="caution">
    <text evidence="2">The sequence shown here is derived from an EMBL/GenBank/DDBJ whole genome shotgun (WGS) entry which is preliminary data.</text>
</comment>
<dbReference type="Pfam" id="PF00353">
    <property type="entry name" value="HemolysinCabind"/>
    <property type="match status" value="2"/>
</dbReference>